<reference evidence="3 4" key="1">
    <citation type="submission" date="2021-02" db="EMBL/GenBank/DDBJ databases">
        <title>FDA dAtabase for Regulatory Grade micrObial Sequences (FDA-ARGOS): Supporting development and validation of Infectious Disease Dx tests.</title>
        <authorList>
            <person name="Minogue T."/>
            <person name="Wolcott M."/>
            <person name="Wasieloski L."/>
            <person name="Aguilar W."/>
            <person name="Moore D."/>
            <person name="Jaissle J."/>
            <person name="Tallon L."/>
            <person name="Sadzewicz L."/>
            <person name="Zhao X."/>
            <person name="Boylan J."/>
            <person name="Ott S."/>
            <person name="Bowen H."/>
            <person name="Vavikolanu K."/>
            <person name="Mehta A."/>
            <person name="Aluvathingal J."/>
            <person name="Nadendla S."/>
            <person name="Yan Y."/>
            <person name="Sichtig H."/>
        </authorList>
    </citation>
    <scope>NUCLEOTIDE SEQUENCE [LARGE SCALE GENOMIC DNA]</scope>
    <source>
        <strain evidence="3 4">FDAARGOS_1272</strain>
    </source>
</reference>
<dbReference type="Gene3D" id="2.160.20.10">
    <property type="entry name" value="Single-stranded right-handed beta-helix, Pectin lyase-like"/>
    <property type="match status" value="1"/>
</dbReference>
<evidence type="ECO:0000313" key="4">
    <source>
        <dbReference type="Proteomes" id="UP000625568"/>
    </source>
</evidence>
<sequence>MRKFRNLPGLSGLCAALLAPLFGLYALGSPSLPAAAEAASAAAGDAPAAARASVPDAHVRPAPDGADQTDMLQRALDALQPGQRLVFAPGRYVVGRSLVVRQQNVVLSGYGATLIATVPDDQTIEMQGDGTAIVGFRLNGTGSIRMETPKSTKIEVTGRDVQVLDNVIDGGGGGIFVFGGTDVAIVGNEVLSTLADGIHLTHGARNVLVQGNVVRGTGDDMIAVVSYQGDGVLSRNVLITGNSLEGNAWGRGITVVGGADVTIANNIVRNVQVSAGILVAQEDSYRTYGASDVLVENNVISDIQTAANRTDPRPLTQQAAIDVSTWSGAVTRVAVVGNRVSHARFGGIRVWGNVSQYRVAGNQLSAIGGLPFQAGGAAQCAAGAAPADAAKGAPCAAAAPQLAATDVVGADTTQLPRVREWLRRPRWSQRGAG</sequence>
<dbReference type="EMBL" id="CP069483">
    <property type="protein sequence ID" value="QRO80197.1"/>
    <property type="molecule type" value="Genomic_DNA"/>
</dbReference>
<dbReference type="Proteomes" id="UP000625568">
    <property type="component" value="Chromosome 2"/>
</dbReference>
<dbReference type="InterPro" id="IPR012334">
    <property type="entry name" value="Pectin_lyas_fold"/>
</dbReference>
<evidence type="ECO:0000256" key="1">
    <source>
        <dbReference type="SAM" id="SignalP"/>
    </source>
</evidence>
<dbReference type="GeneID" id="93130128"/>
<keyword evidence="4" id="KW-1185">Reference proteome</keyword>
<gene>
    <name evidence="3" type="ORF">I6K02_17780</name>
</gene>
<organism evidence="3 4">
    <name type="scientific">Burkholderia dolosa</name>
    <dbReference type="NCBI Taxonomy" id="152500"/>
    <lineage>
        <taxon>Bacteria</taxon>
        <taxon>Pseudomonadati</taxon>
        <taxon>Pseudomonadota</taxon>
        <taxon>Betaproteobacteria</taxon>
        <taxon>Burkholderiales</taxon>
        <taxon>Burkholderiaceae</taxon>
        <taxon>Burkholderia</taxon>
        <taxon>Burkholderia cepacia complex</taxon>
    </lineage>
</organism>
<feature type="domain" description="Right handed beta helix" evidence="2">
    <location>
        <begin position="231"/>
        <end position="363"/>
    </location>
</feature>
<dbReference type="InterPro" id="IPR011050">
    <property type="entry name" value="Pectin_lyase_fold/virulence"/>
</dbReference>
<keyword evidence="1" id="KW-0732">Signal</keyword>
<dbReference type="AlphaFoldDB" id="A0A892IG91"/>
<dbReference type="RefSeq" id="WP_081293663.1">
    <property type="nucleotide sequence ID" value="NZ_CP033838.1"/>
</dbReference>
<protein>
    <submittedName>
        <fullName evidence="3">Right-handed parallel beta-helix repeat-containing protein</fullName>
    </submittedName>
</protein>
<dbReference type="Pfam" id="PF13229">
    <property type="entry name" value="Beta_helix"/>
    <property type="match status" value="1"/>
</dbReference>
<dbReference type="SUPFAM" id="SSF51126">
    <property type="entry name" value="Pectin lyase-like"/>
    <property type="match status" value="1"/>
</dbReference>
<feature type="chain" id="PRO_5033980675" evidence="1">
    <location>
        <begin position="26"/>
        <end position="433"/>
    </location>
</feature>
<name>A0A892IG91_9BURK</name>
<proteinExistence type="predicted"/>
<dbReference type="InterPro" id="IPR006626">
    <property type="entry name" value="PbH1"/>
</dbReference>
<accession>A0A892IG91</accession>
<evidence type="ECO:0000313" key="3">
    <source>
        <dbReference type="EMBL" id="QRO80197.1"/>
    </source>
</evidence>
<evidence type="ECO:0000259" key="2">
    <source>
        <dbReference type="Pfam" id="PF13229"/>
    </source>
</evidence>
<dbReference type="InterPro" id="IPR039448">
    <property type="entry name" value="Beta_helix"/>
</dbReference>
<dbReference type="SMART" id="SM00710">
    <property type="entry name" value="PbH1"/>
    <property type="match status" value="7"/>
</dbReference>
<feature type="signal peptide" evidence="1">
    <location>
        <begin position="1"/>
        <end position="25"/>
    </location>
</feature>